<dbReference type="InParanoid" id="B7PWJ4"/>
<dbReference type="PaxDb" id="6945-B7PWJ4"/>
<dbReference type="EMBL" id="ABJB010796883">
    <property type="status" value="NOT_ANNOTATED_CDS"/>
    <property type="molecule type" value="Genomic_DNA"/>
</dbReference>
<evidence type="ECO:0000256" key="3">
    <source>
        <dbReference type="SAM" id="Phobius"/>
    </source>
</evidence>
<dbReference type="VEuPathDB" id="VectorBase:ISCP_019802"/>
<feature type="compositionally biased region" description="Polar residues" evidence="2">
    <location>
        <begin position="207"/>
        <end position="217"/>
    </location>
</feature>
<feature type="region of interest" description="Disordered" evidence="2">
    <location>
        <begin position="191"/>
        <end position="225"/>
    </location>
</feature>
<dbReference type="HOGENOM" id="CLU_1231109_0_0_1"/>
<name>B7PWJ4_IXOSC</name>
<evidence type="ECO:0000256" key="1">
    <source>
        <dbReference type="ARBA" id="ARBA00007959"/>
    </source>
</evidence>
<reference evidence="4 6" key="1">
    <citation type="submission" date="2008-03" db="EMBL/GenBank/DDBJ databases">
        <title>Annotation of Ixodes scapularis.</title>
        <authorList>
            <consortium name="Ixodes scapularis Genome Project Consortium"/>
            <person name="Caler E."/>
            <person name="Hannick L.I."/>
            <person name="Bidwell S."/>
            <person name="Joardar V."/>
            <person name="Thiagarajan M."/>
            <person name="Amedeo P."/>
            <person name="Galinsky K.J."/>
            <person name="Schobel S."/>
            <person name="Inman J."/>
            <person name="Hostetler J."/>
            <person name="Miller J."/>
            <person name="Hammond M."/>
            <person name="Megy K."/>
            <person name="Lawson D."/>
            <person name="Kodira C."/>
            <person name="Sutton G."/>
            <person name="Meyer J."/>
            <person name="Hill C.A."/>
            <person name="Birren B."/>
            <person name="Nene V."/>
            <person name="Collins F."/>
            <person name="Alarcon-Chaidez F."/>
            <person name="Wikel S."/>
            <person name="Strausberg R."/>
        </authorList>
    </citation>
    <scope>NUCLEOTIDE SEQUENCE [LARGE SCALE GENOMIC DNA]</scope>
    <source>
        <strain evidence="6">Wikel</strain>
        <strain evidence="4">Wikel colony</strain>
    </source>
</reference>
<evidence type="ECO:0000256" key="2">
    <source>
        <dbReference type="SAM" id="MobiDB-lite"/>
    </source>
</evidence>
<dbReference type="VEuPathDB" id="VectorBase:ISCW008251"/>
<comment type="similarity">
    <text evidence="1">Belongs to the UPF0729 family.</text>
</comment>
<keyword evidence="3" id="KW-0472">Membrane</keyword>
<dbReference type="Pfam" id="PF14975">
    <property type="entry name" value="DUF4512"/>
    <property type="match status" value="1"/>
</dbReference>
<evidence type="ECO:0000313" key="6">
    <source>
        <dbReference type="Proteomes" id="UP000001555"/>
    </source>
</evidence>
<sequence>MQRSSKTAPMSSPVEKRNKINVVEERCVAVWSSVSTMIWSKEGASCRRFLDAVSEPRAQICDGGAPWKTAVATEPSGMMAIEDTAKRMVMKAAALMAASSGSRRPVVLVSSSSSKDACATWNFSILSVCVRKKIRPTPDSSAIASQFIAKMVCIPCIIAPVLLYIWYRFIQPIVLKFWNPWEKKEIRMDAAGDARQDSTKLAPDGTADTTTQHQQEASTEDKKSN</sequence>
<dbReference type="OrthoDB" id="6509779at2759"/>
<dbReference type="EMBL" id="ABJB010067626">
    <property type="status" value="NOT_ANNOTATED_CDS"/>
    <property type="molecule type" value="Genomic_DNA"/>
</dbReference>
<accession>B7PWJ4</accession>
<gene>
    <name evidence="4" type="ORF">IscW_ISCW008251</name>
</gene>
<dbReference type="InterPro" id="IPR026776">
    <property type="entry name" value="UPF0729_C18orf32-like"/>
</dbReference>
<keyword evidence="3" id="KW-1133">Transmembrane helix</keyword>
<dbReference type="EnsemblMetazoa" id="ISCW008251-RA">
    <property type="protein sequence ID" value="ISCW008251-PA"/>
    <property type="gene ID" value="ISCW008251"/>
</dbReference>
<proteinExistence type="inferred from homology"/>
<dbReference type="PANTHER" id="PTHR13456:SF0">
    <property type="entry name" value="UPF0729 PROTEIN C18ORF32"/>
    <property type="match status" value="1"/>
</dbReference>
<organism>
    <name type="scientific">Ixodes scapularis</name>
    <name type="common">Black-legged tick</name>
    <name type="synonym">Deer tick</name>
    <dbReference type="NCBI Taxonomy" id="6945"/>
    <lineage>
        <taxon>Eukaryota</taxon>
        <taxon>Metazoa</taxon>
        <taxon>Ecdysozoa</taxon>
        <taxon>Arthropoda</taxon>
        <taxon>Chelicerata</taxon>
        <taxon>Arachnida</taxon>
        <taxon>Acari</taxon>
        <taxon>Parasitiformes</taxon>
        <taxon>Ixodida</taxon>
        <taxon>Ixodoidea</taxon>
        <taxon>Ixodidae</taxon>
        <taxon>Ixodinae</taxon>
        <taxon>Ixodes</taxon>
    </lineage>
</organism>
<dbReference type="EMBL" id="DS808479">
    <property type="protein sequence ID" value="EEC10966.1"/>
    <property type="molecule type" value="Genomic_DNA"/>
</dbReference>
<reference evidence="5" key="2">
    <citation type="submission" date="2020-05" db="UniProtKB">
        <authorList>
            <consortium name="EnsemblMetazoa"/>
        </authorList>
    </citation>
    <scope>IDENTIFICATION</scope>
    <source>
        <strain evidence="5">wikel</strain>
    </source>
</reference>
<dbReference type="EMBL" id="ABJB010329954">
    <property type="status" value="NOT_ANNOTATED_CDS"/>
    <property type="molecule type" value="Genomic_DNA"/>
</dbReference>
<feature type="transmembrane region" description="Helical" evidence="3">
    <location>
        <begin position="147"/>
        <end position="167"/>
    </location>
</feature>
<keyword evidence="6" id="KW-1185">Reference proteome</keyword>
<dbReference type="EMBL" id="ABJB010796665">
    <property type="status" value="NOT_ANNOTATED_CDS"/>
    <property type="molecule type" value="Genomic_DNA"/>
</dbReference>
<dbReference type="AlphaFoldDB" id="B7PWJ4"/>
<evidence type="ECO:0000313" key="4">
    <source>
        <dbReference type="EMBL" id="EEC10966.1"/>
    </source>
</evidence>
<dbReference type="Proteomes" id="UP000001555">
    <property type="component" value="Unassembled WGS sequence"/>
</dbReference>
<dbReference type="PANTHER" id="PTHR13456">
    <property type="entry name" value="UPF0729 PROTEIN C18ORF32"/>
    <property type="match status" value="1"/>
</dbReference>
<protein>
    <submittedName>
        <fullName evidence="4 5">Uncharacterized protein</fullName>
    </submittedName>
</protein>
<evidence type="ECO:0000313" key="5">
    <source>
        <dbReference type="EnsemblMetazoa" id="ISCW008251-PA"/>
    </source>
</evidence>
<keyword evidence="3" id="KW-0812">Transmembrane</keyword>
<dbReference type="VEuPathDB" id="VectorBase:ISCI008251"/>